<dbReference type="STRING" id="380704.G3XW54"/>
<dbReference type="InterPro" id="IPR052178">
    <property type="entry name" value="Sec_Metab_Biosynth_SDR"/>
</dbReference>
<dbReference type="InterPro" id="IPR002347">
    <property type="entry name" value="SDR_fam"/>
</dbReference>
<dbReference type="InterPro" id="IPR036291">
    <property type="entry name" value="NAD(P)-bd_dom_sf"/>
</dbReference>
<dbReference type="GO" id="GO:0044550">
    <property type="term" value="P:secondary metabolite biosynthetic process"/>
    <property type="evidence" value="ECO:0007669"/>
    <property type="project" value="UniProtKB-ARBA"/>
</dbReference>
<evidence type="ECO:0000256" key="2">
    <source>
        <dbReference type="ARBA" id="ARBA00022857"/>
    </source>
</evidence>
<protein>
    <recommendedName>
        <fullName evidence="6">Short chain dehydrogenase/reductase family</fullName>
    </recommendedName>
</protein>
<dbReference type="CDD" id="cd05233">
    <property type="entry name" value="SDR_c"/>
    <property type="match status" value="1"/>
</dbReference>
<evidence type="ECO:0000256" key="3">
    <source>
        <dbReference type="ARBA" id="ARBA00023002"/>
    </source>
</evidence>
<dbReference type="PANTHER" id="PTHR43618:SF18">
    <property type="entry name" value="SHORT CHAIN DEHYDROGENASE_REDUCTASE FAMILY (AFU_ORTHOLOGUE AFUA_5G12480)"/>
    <property type="match status" value="1"/>
</dbReference>
<organism evidence="4 5">
    <name type="scientific">Aspergillus niger (strain ATCC 1015 / CBS 113.46 / FGSC A1144 / LSHB Ac4 / NCTC 3858a / NRRL 328 / USDA 3528.7)</name>
    <dbReference type="NCBI Taxonomy" id="380704"/>
    <lineage>
        <taxon>Eukaryota</taxon>
        <taxon>Fungi</taxon>
        <taxon>Dikarya</taxon>
        <taxon>Ascomycota</taxon>
        <taxon>Pezizomycotina</taxon>
        <taxon>Eurotiomycetes</taxon>
        <taxon>Eurotiomycetidae</taxon>
        <taxon>Eurotiales</taxon>
        <taxon>Aspergillaceae</taxon>
        <taxon>Aspergillus</taxon>
        <taxon>Aspergillus subgen. Circumdati</taxon>
    </lineage>
</organism>
<keyword evidence="2" id="KW-0521">NADP</keyword>
<dbReference type="SUPFAM" id="SSF51735">
    <property type="entry name" value="NAD(P)-binding Rossmann-fold domains"/>
    <property type="match status" value="1"/>
</dbReference>
<dbReference type="AlphaFoldDB" id="G3XW54"/>
<evidence type="ECO:0000313" key="4">
    <source>
        <dbReference type="EMBL" id="EHA25457.1"/>
    </source>
</evidence>
<dbReference type="GO" id="GO:0016491">
    <property type="term" value="F:oxidoreductase activity"/>
    <property type="evidence" value="ECO:0007669"/>
    <property type="project" value="UniProtKB-KW"/>
</dbReference>
<comment type="caution">
    <text evidence="4">The sequence shown here is derived from an EMBL/GenBank/DDBJ whole genome shotgun (WGS) entry which is preliminary data.</text>
</comment>
<dbReference type="PRINTS" id="PR00081">
    <property type="entry name" value="GDHRDH"/>
</dbReference>
<dbReference type="InterPro" id="IPR020904">
    <property type="entry name" value="Sc_DH/Rdtase_CS"/>
</dbReference>
<keyword evidence="3" id="KW-0560">Oxidoreductase</keyword>
<dbReference type="PANTHER" id="PTHR43618">
    <property type="entry name" value="7-ALPHA-HYDROXYSTEROID DEHYDROGENASE"/>
    <property type="match status" value="1"/>
</dbReference>
<sequence>MSYDIKDLFNVRGLVAVITGGSSGLGKTMALALATNGASRVYILGRHKETLEDTADLHPGIIIPIVADVGSKASLAAAADQIHTETGYINLLVANAGMLYMDTPEAISVKVGRSLQENATPDELESFLMDTPVDEFLDTFRVNTTGVFYTIAAFISLLDKGNKRGNVFQKSQVIAVSSVAAHNRRVVGGCAYGMSKAAVIMLMKKMMTYLIPHGIRANTISPGREYFHLQFRMFPSNLCGSPANEEISIEGAFDREFIPLQRAGRREEIAGTILYLASKAGGYVNGDLHLIDGGMAGCSS</sequence>
<dbReference type="Pfam" id="PF00106">
    <property type="entry name" value="adh_short"/>
    <property type="match status" value="1"/>
</dbReference>
<dbReference type="EMBL" id="ACJE01000006">
    <property type="protein sequence ID" value="EHA25457.1"/>
    <property type="molecule type" value="Genomic_DNA"/>
</dbReference>
<proteinExistence type="inferred from homology"/>
<dbReference type="HOGENOM" id="CLU_010194_12_1_1"/>
<reference evidence="4 5" key="1">
    <citation type="journal article" date="2011" name="Genome Res.">
        <title>Comparative genomics of citric-acid-producing Aspergillus niger ATCC 1015 versus enzyme-producing CBS 513.88.</title>
        <authorList>
            <person name="Andersen M.R."/>
            <person name="Salazar M.P."/>
            <person name="Schaap P.J."/>
            <person name="van de Vondervoort P.J."/>
            <person name="Culley D."/>
            <person name="Thykaer J."/>
            <person name="Frisvad J.C."/>
            <person name="Nielsen K.F."/>
            <person name="Albang R."/>
            <person name="Albermann K."/>
            <person name="Berka R.M."/>
            <person name="Braus G.H."/>
            <person name="Braus-Stromeyer S.A."/>
            <person name="Corrochano L.M."/>
            <person name="Dai Z."/>
            <person name="van Dijck P.W."/>
            <person name="Hofmann G."/>
            <person name="Lasure L.L."/>
            <person name="Magnuson J.K."/>
            <person name="Menke H."/>
            <person name="Meijer M."/>
            <person name="Meijer S.L."/>
            <person name="Nielsen J.B."/>
            <person name="Nielsen M.L."/>
            <person name="van Ooyen A.J."/>
            <person name="Pel H.J."/>
            <person name="Poulsen L."/>
            <person name="Samson R.A."/>
            <person name="Stam H."/>
            <person name="Tsang A."/>
            <person name="van den Brink J.M."/>
            <person name="Atkins A."/>
            <person name="Aerts A."/>
            <person name="Shapiro H."/>
            <person name="Pangilinan J."/>
            <person name="Salamov A."/>
            <person name="Lou Y."/>
            <person name="Lindquist E."/>
            <person name="Lucas S."/>
            <person name="Grimwood J."/>
            <person name="Grigoriev I.V."/>
            <person name="Kubicek C.P."/>
            <person name="Martinez D."/>
            <person name="van Peij N.N."/>
            <person name="Roubos J.A."/>
            <person name="Nielsen J."/>
            <person name="Baker S.E."/>
        </authorList>
    </citation>
    <scope>NUCLEOTIDE SEQUENCE [LARGE SCALE GENOMIC DNA]</scope>
    <source>
        <strain evidence="5">ATCC 1015 / CBS 113.46 / FGSC A1144 / LSHB Ac4 / NCTC 3858a / NRRL 328 / USDA 3528.7</strain>
    </source>
</reference>
<evidence type="ECO:0008006" key="6">
    <source>
        <dbReference type="Google" id="ProtNLM"/>
    </source>
</evidence>
<dbReference type="PROSITE" id="PS00061">
    <property type="entry name" value="ADH_SHORT"/>
    <property type="match status" value="1"/>
</dbReference>
<dbReference type="Proteomes" id="UP000009038">
    <property type="component" value="Unassembled WGS sequence"/>
</dbReference>
<dbReference type="VEuPathDB" id="FungiDB:ASPNIDRAFT2_49576"/>
<name>G3XW54_ASPNA</name>
<gene>
    <name evidence="4" type="ORF">ASPNIDRAFT_49576</name>
</gene>
<evidence type="ECO:0000313" key="5">
    <source>
        <dbReference type="Proteomes" id="UP000009038"/>
    </source>
</evidence>
<accession>G3XW54</accession>
<evidence type="ECO:0000256" key="1">
    <source>
        <dbReference type="ARBA" id="ARBA00006484"/>
    </source>
</evidence>
<dbReference type="Gene3D" id="3.40.50.720">
    <property type="entry name" value="NAD(P)-binding Rossmann-like Domain"/>
    <property type="match status" value="1"/>
</dbReference>
<comment type="similarity">
    <text evidence="1">Belongs to the short-chain dehydrogenases/reductases (SDR) family.</text>
</comment>
<dbReference type="OrthoDB" id="2962696at2759"/>